<dbReference type="STRING" id="1450537.A0A395HT30"/>
<evidence type="ECO:0000313" key="7">
    <source>
        <dbReference type="Proteomes" id="UP000248961"/>
    </source>
</evidence>
<evidence type="ECO:0000256" key="1">
    <source>
        <dbReference type="ARBA" id="ARBA00004123"/>
    </source>
</evidence>
<keyword evidence="3" id="KW-0963">Cytoplasm</keyword>
<name>A0A395HT30_ASPHC</name>
<evidence type="ECO:0000256" key="3">
    <source>
        <dbReference type="ARBA" id="ARBA00022490"/>
    </source>
</evidence>
<comment type="subcellular location">
    <subcellularLocation>
        <location evidence="2">Cytoplasm</location>
    </subcellularLocation>
    <subcellularLocation>
        <location evidence="1">Nucleus</location>
    </subcellularLocation>
</comment>
<dbReference type="Proteomes" id="UP000248961">
    <property type="component" value="Unassembled WGS sequence"/>
</dbReference>
<sequence length="207" mass="23746">MLSATADNPAQPYAGIPRALITPVFRMACRLRFKNPDVETLLNYVNTRLDNTVISALIEAALRLLPPESTPEGKAKAIERMQQKQEWALLHEVSFIDQVRGFGHQFLTESEQKQKQLCPTPDIRFHEPVLIQGHLCHWIEYKSYFGFKSNPFITSKDKKQFKRYASELGPGAVVYKLGYETEHMTATEINFFREAEVLHLLGKIVRV</sequence>
<evidence type="ECO:0000256" key="4">
    <source>
        <dbReference type="ARBA" id="ARBA00023242"/>
    </source>
</evidence>
<evidence type="ECO:0000256" key="5">
    <source>
        <dbReference type="ARBA" id="ARBA00023480"/>
    </source>
</evidence>
<evidence type="ECO:0000256" key="2">
    <source>
        <dbReference type="ARBA" id="ARBA00004496"/>
    </source>
</evidence>
<organism evidence="6 7">
    <name type="scientific">Aspergillus homomorphus (strain CBS 101889)</name>
    <dbReference type="NCBI Taxonomy" id="1450537"/>
    <lineage>
        <taxon>Eukaryota</taxon>
        <taxon>Fungi</taxon>
        <taxon>Dikarya</taxon>
        <taxon>Ascomycota</taxon>
        <taxon>Pezizomycotina</taxon>
        <taxon>Eurotiomycetes</taxon>
        <taxon>Eurotiomycetidae</taxon>
        <taxon>Eurotiales</taxon>
        <taxon>Aspergillaceae</taxon>
        <taxon>Aspergillus</taxon>
        <taxon>Aspergillus subgen. Circumdati</taxon>
    </lineage>
</organism>
<evidence type="ECO:0000313" key="6">
    <source>
        <dbReference type="EMBL" id="RAL09374.1"/>
    </source>
</evidence>
<dbReference type="GO" id="GO:0005737">
    <property type="term" value="C:cytoplasm"/>
    <property type="evidence" value="ECO:0007669"/>
    <property type="project" value="UniProtKB-SubCell"/>
</dbReference>
<dbReference type="AlphaFoldDB" id="A0A395HT30"/>
<proteinExistence type="predicted"/>
<dbReference type="GeneID" id="37197246"/>
<gene>
    <name evidence="6" type="ORF">BO97DRAFT_374795</name>
</gene>
<reference evidence="6 7" key="1">
    <citation type="submission" date="2018-02" db="EMBL/GenBank/DDBJ databases">
        <title>The genomes of Aspergillus section Nigri reveals drivers in fungal speciation.</title>
        <authorList>
            <consortium name="DOE Joint Genome Institute"/>
            <person name="Vesth T.C."/>
            <person name="Nybo J."/>
            <person name="Theobald S."/>
            <person name="Brandl J."/>
            <person name="Frisvad J.C."/>
            <person name="Nielsen K.F."/>
            <person name="Lyhne E.K."/>
            <person name="Kogle M.E."/>
            <person name="Kuo A."/>
            <person name="Riley R."/>
            <person name="Clum A."/>
            <person name="Nolan M."/>
            <person name="Lipzen A."/>
            <person name="Salamov A."/>
            <person name="Henrissat B."/>
            <person name="Wiebenga A."/>
            <person name="De vries R.P."/>
            <person name="Grigoriev I.V."/>
            <person name="Mortensen U.H."/>
            <person name="Andersen M.R."/>
            <person name="Baker S.E."/>
        </authorList>
    </citation>
    <scope>NUCLEOTIDE SEQUENCE [LARGE SCALE GENOMIC DNA]</scope>
    <source>
        <strain evidence="6 7">CBS 101889</strain>
    </source>
</reference>
<keyword evidence="4" id="KW-0539">Nucleus</keyword>
<dbReference type="OrthoDB" id="6105938at2759"/>
<dbReference type="PANTHER" id="PTHR31661">
    <property type="entry name" value="SIMILAR TO CDNA SEQUENCE BC052040"/>
    <property type="match status" value="1"/>
</dbReference>
<dbReference type="GO" id="GO:0005634">
    <property type="term" value="C:nucleus"/>
    <property type="evidence" value="ECO:0007669"/>
    <property type="project" value="UniProtKB-SubCell"/>
</dbReference>
<dbReference type="RefSeq" id="XP_025548528.1">
    <property type="nucleotide sequence ID" value="XM_025692957.1"/>
</dbReference>
<dbReference type="PANTHER" id="PTHR31661:SF1">
    <property type="entry name" value="CDAN1-INTERACTING NUCLEASE 1"/>
    <property type="match status" value="1"/>
</dbReference>
<dbReference type="EMBL" id="KZ824304">
    <property type="protein sequence ID" value="RAL09374.1"/>
    <property type="molecule type" value="Genomic_DNA"/>
</dbReference>
<protein>
    <recommendedName>
        <fullName evidence="5">CDAN1-interacting nuclease 1</fullName>
    </recommendedName>
</protein>
<dbReference type="InterPro" id="IPR029404">
    <property type="entry name" value="CDIN1"/>
</dbReference>
<dbReference type="Pfam" id="PF14811">
    <property type="entry name" value="TPD"/>
    <property type="match status" value="1"/>
</dbReference>
<dbReference type="VEuPathDB" id="FungiDB:BO97DRAFT_374795"/>
<accession>A0A395HT30</accession>
<keyword evidence="7" id="KW-1185">Reference proteome</keyword>